<dbReference type="AlphaFoldDB" id="A0A426D6X5"/>
<comment type="caution">
    <text evidence="1">The sequence shown here is derived from an EMBL/GenBank/DDBJ whole genome shotgun (WGS) entry which is preliminary data.</text>
</comment>
<proteinExistence type="predicted"/>
<evidence type="ECO:0000313" key="1">
    <source>
        <dbReference type="EMBL" id="RRK10320.1"/>
    </source>
</evidence>
<sequence>MAYASYKASATKIANVWKLTYTPSGSKKKSTVYMRYTSAKKFKLVNAKNKVIKTKAGVAPAAAWTFTQK</sequence>
<keyword evidence="2" id="KW-1185">Reference proteome</keyword>
<gene>
    <name evidence="1" type="ORF">D1831_07985</name>
</gene>
<dbReference type="Proteomes" id="UP000283633">
    <property type="component" value="Unassembled WGS sequence"/>
</dbReference>
<protein>
    <recommendedName>
        <fullName evidence="3">Extracellular protein</fullName>
    </recommendedName>
</protein>
<name>A0A426D6X5_9LACO</name>
<evidence type="ECO:0000313" key="2">
    <source>
        <dbReference type="Proteomes" id="UP000283633"/>
    </source>
</evidence>
<evidence type="ECO:0008006" key="3">
    <source>
        <dbReference type="Google" id="ProtNLM"/>
    </source>
</evidence>
<dbReference type="EMBL" id="QWZQ01000023">
    <property type="protein sequence ID" value="RRK10320.1"/>
    <property type="molecule type" value="Genomic_DNA"/>
</dbReference>
<reference evidence="1 2" key="1">
    <citation type="submission" date="2018-08" db="EMBL/GenBank/DDBJ databases">
        <title>Genome Lactobacillus garii FI11369.</title>
        <authorList>
            <person name="Diaz M."/>
            <person name="Narbad A."/>
        </authorList>
    </citation>
    <scope>NUCLEOTIDE SEQUENCE [LARGE SCALE GENOMIC DNA]</scope>
    <source>
        <strain evidence="1 2">FI11369</strain>
    </source>
</reference>
<accession>A0A426D6X5</accession>
<organism evidence="1 2">
    <name type="scientific">Lactiplantibacillus garii</name>
    <dbReference type="NCBI Taxonomy" id="2306423"/>
    <lineage>
        <taxon>Bacteria</taxon>
        <taxon>Bacillati</taxon>
        <taxon>Bacillota</taxon>
        <taxon>Bacilli</taxon>
        <taxon>Lactobacillales</taxon>
        <taxon>Lactobacillaceae</taxon>
        <taxon>Lactiplantibacillus</taxon>
    </lineage>
</organism>